<protein>
    <recommendedName>
        <fullName evidence="8">Major facilitator superfamily (MFS) profile domain-containing protein</fullName>
    </recommendedName>
</protein>
<evidence type="ECO:0000256" key="3">
    <source>
        <dbReference type="ARBA" id="ARBA00022989"/>
    </source>
</evidence>
<evidence type="ECO:0000256" key="5">
    <source>
        <dbReference type="SAM" id="Phobius"/>
    </source>
</evidence>
<dbReference type="AlphaFoldDB" id="A0A8H6A1K2"/>
<dbReference type="Pfam" id="PF00083">
    <property type="entry name" value="Sugar_tr"/>
    <property type="match status" value="1"/>
</dbReference>
<gene>
    <name evidence="6" type="ORF">ETB97_003210</name>
</gene>
<dbReference type="InterPro" id="IPR050360">
    <property type="entry name" value="MFS_Sugar_Transporters"/>
</dbReference>
<dbReference type="PANTHER" id="PTHR48022:SF23">
    <property type="entry name" value="MAJOR FACILITATOR SUPERFAMILY (MFS) PROFILE DOMAIN-CONTAINING PROTEIN"/>
    <property type="match status" value="1"/>
</dbReference>
<name>A0A8H6A1K2_PETAA</name>
<dbReference type="GO" id="GO:0016020">
    <property type="term" value="C:membrane"/>
    <property type="evidence" value="ECO:0007669"/>
    <property type="project" value="UniProtKB-SubCell"/>
</dbReference>
<dbReference type="InterPro" id="IPR036259">
    <property type="entry name" value="MFS_trans_sf"/>
</dbReference>
<comment type="subcellular location">
    <subcellularLocation>
        <location evidence="1">Membrane</location>
        <topology evidence="1">Multi-pass membrane protein</topology>
    </subcellularLocation>
</comment>
<feature type="transmembrane region" description="Helical" evidence="5">
    <location>
        <begin position="12"/>
        <end position="29"/>
    </location>
</feature>
<dbReference type="InterPro" id="IPR005828">
    <property type="entry name" value="MFS_sugar_transport-like"/>
</dbReference>
<dbReference type="SUPFAM" id="SSF103473">
    <property type="entry name" value="MFS general substrate transporter"/>
    <property type="match status" value="1"/>
</dbReference>
<proteinExistence type="predicted"/>
<evidence type="ECO:0008006" key="8">
    <source>
        <dbReference type="Google" id="ProtNLM"/>
    </source>
</evidence>
<keyword evidence="4 5" id="KW-0472">Membrane</keyword>
<accession>A0A8H6A1K2</accession>
<dbReference type="Gene3D" id="1.20.1250.20">
    <property type="entry name" value="MFS general substrate transporter like domains"/>
    <property type="match status" value="1"/>
</dbReference>
<reference evidence="6 7" key="1">
    <citation type="submission" date="2019-04" db="EMBL/GenBank/DDBJ databases">
        <title>Aspergillus burnettii sp. nov., novel species from soil in southeast Queensland.</title>
        <authorList>
            <person name="Gilchrist C.L.M."/>
            <person name="Pitt J.I."/>
            <person name="Lange L."/>
            <person name="Lacey H.J."/>
            <person name="Vuong D."/>
            <person name="Midgley D.J."/>
            <person name="Greenfield P."/>
            <person name="Bradbury M."/>
            <person name="Lacey E."/>
            <person name="Busk P.K."/>
            <person name="Pilgaard B."/>
            <person name="Chooi Y.H."/>
            <person name="Piggott A.M."/>
        </authorList>
    </citation>
    <scope>NUCLEOTIDE SEQUENCE [LARGE SCALE GENOMIC DNA]</scope>
    <source>
        <strain evidence="6 7">FRR 5400</strain>
    </source>
</reference>
<dbReference type="Proteomes" id="UP000541154">
    <property type="component" value="Unassembled WGS sequence"/>
</dbReference>
<keyword evidence="2 5" id="KW-0812">Transmembrane</keyword>
<evidence type="ECO:0000256" key="1">
    <source>
        <dbReference type="ARBA" id="ARBA00004141"/>
    </source>
</evidence>
<keyword evidence="3 5" id="KW-1133">Transmembrane helix</keyword>
<comment type="caution">
    <text evidence="6">The sequence shown here is derived from an EMBL/GenBank/DDBJ whole genome shotgun (WGS) entry which is preliminary data.</text>
</comment>
<feature type="transmembrane region" description="Helical" evidence="5">
    <location>
        <begin position="115"/>
        <end position="133"/>
    </location>
</feature>
<evidence type="ECO:0000256" key="2">
    <source>
        <dbReference type="ARBA" id="ARBA00022692"/>
    </source>
</evidence>
<evidence type="ECO:0000256" key="4">
    <source>
        <dbReference type="ARBA" id="ARBA00023136"/>
    </source>
</evidence>
<evidence type="ECO:0000313" key="7">
    <source>
        <dbReference type="Proteomes" id="UP000541154"/>
    </source>
</evidence>
<keyword evidence="7" id="KW-1185">Reference proteome</keyword>
<dbReference type="GO" id="GO:0005351">
    <property type="term" value="F:carbohydrate:proton symporter activity"/>
    <property type="evidence" value="ECO:0007669"/>
    <property type="project" value="TreeGrafter"/>
</dbReference>
<dbReference type="PANTHER" id="PTHR48022">
    <property type="entry name" value="PLASTIDIC GLUCOSE TRANSPORTER 4"/>
    <property type="match status" value="1"/>
</dbReference>
<evidence type="ECO:0000313" key="6">
    <source>
        <dbReference type="EMBL" id="KAF5859197.1"/>
    </source>
</evidence>
<dbReference type="EMBL" id="SPNV01000174">
    <property type="protein sequence ID" value="KAF5859197.1"/>
    <property type="molecule type" value="Genomic_DNA"/>
</dbReference>
<organism evidence="6 7">
    <name type="scientific">Petromyces alliaceus</name>
    <name type="common">Aspergillus alliaceus</name>
    <dbReference type="NCBI Taxonomy" id="209559"/>
    <lineage>
        <taxon>Eukaryota</taxon>
        <taxon>Fungi</taxon>
        <taxon>Dikarya</taxon>
        <taxon>Ascomycota</taxon>
        <taxon>Pezizomycotina</taxon>
        <taxon>Eurotiomycetes</taxon>
        <taxon>Eurotiomycetidae</taxon>
        <taxon>Eurotiales</taxon>
        <taxon>Aspergillaceae</taxon>
        <taxon>Aspergillus</taxon>
        <taxon>Aspergillus subgen. Circumdati</taxon>
    </lineage>
</organism>
<sequence length="153" mass="17211">MNPSTTQWRIPIGFQLVPSGIMFIGLWFLKESPRWLMKQGQYSEAAISLAYTRRADPDSEEVQLELSEIRASIEEELLSTEGVTWREILLPSNRLRFLFQTIGVASTNTSLFTTGIYGVVKVVAMGLFLIVGIDRVSRKWSLVGGGIWMALVK</sequence>